<dbReference type="EMBL" id="JANFPI010000002">
    <property type="protein sequence ID" value="MCX8997079.1"/>
    <property type="molecule type" value="Genomic_DNA"/>
</dbReference>
<evidence type="ECO:0000313" key="1">
    <source>
        <dbReference type="EMBL" id="MCX8997079.1"/>
    </source>
</evidence>
<comment type="caution">
    <text evidence="1">The sequence shown here is derived from an EMBL/GenBank/DDBJ whole genome shotgun (WGS) entry which is preliminary data.</text>
</comment>
<name>A0AAE3MZQ9_9HYPH</name>
<sequence>MAVQSAQVIDLQAYRNAKIQHADVQATPAVYQPVLMWMPVWAFVPMTMGPWNYGR</sequence>
<dbReference type="Proteomes" id="UP001208771">
    <property type="component" value="Unassembled WGS sequence"/>
</dbReference>
<proteinExistence type="predicted"/>
<keyword evidence="2" id="KW-1185">Reference proteome</keyword>
<dbReference type="AlphaFoldDB" id="A0AAE3MZQ9"/>
<protein>
    <submittedName>
        <fullName evidence="1">Uncharacterized protein</fullName>
    </submittedName>
</protein>
<reference evidence="1" key="1">
    <citation type="submission" date="2022-07" db="EMBL/GenBank/DDBJ databases">
        <title>Ectorhizobium quercum gen.nov., sp. nov.</title>
        <authorList>
            <person name="Ma T."/>
            <person name="Li Y."/>
        </authorList>
    </citation>
    <scope>NUCLEOTIDE SEQUENCE</scope>
    <source>
        <strain evidence="1">BDR2-2</strain>
    </source>
</reference>
<dbReference type="RefSeq" id="WP_306410848.1">
    <property type="nucleotide sequence ID" value="NZ_JANFPI010000002.1"/>
</dbReference>
<gene>
    <name evidence="1" type="ORF">NOF55_08165</name>
</gene>
<organism evidence="1 2">
    <name type="scientific">Ectorhizobium quercum</name>
    <dbReference type="NCBI Taxonomy" id="2965071"/>
    <lineage>
        <taxon>Bacteria</taxon>
        <taxon>Pseudomonadati</taxon>
        <taxon>Pseudomonadota</taxon>
        <taxon>Alphaproteobacteria</taxon>
        <taxon>Hyphomicrobiales</taxon>
        <taxon>Rhizobiaceae</taxon>
        <taxon>Ectorhizobium</taxon>
    </lineage>
</organism>
<evidence type="ECO:0000313" key="2">
    <source>
        <dbReference type="Proteomes" id="UP001208771"/>
    </source>
</evidence>
<accession>A0AAE3MZQ9</accession>